<comment type="caution">
    <text evidence="1">The sequence shown here is derived from an EMBL/GenBank/DDBJ whole genome shotgun (WGS) entry which is preliminary data.</text>
</comment>
<dbReference type="EMBL" id="MASU01000009">
    <property type="protein sequence ID" value="PXY28639.1"/>
    <property type="molecule type" value="Genomic_DNA"/>
</dbReference>
<dbReference type="Proteomes" id="UP000247892">
    <property type="component" value="Unassembled WGS sequence"/>
</dbReference>
<evidence type="ECO:0000313" key="2">
    <source>
        <dbReference type="Proteomes" id="UP000247892"/>
    </source>
</evidence>
<keyword evidence="2" id="KW-1185">Reference proteome</keyword>
<evidence type="ECO:0000313" key="1">
    <source>
        <dbReference type="EMBL" id="PXY28639.1"/>
    </source>
</evidence>
<sequence>MIPDLPANPLSIELTLRHRRLWWHTEEQDEDPERWDVSADVWRLDVCPDDLRHVGDMAFAAADLFRDRDLLEAAALGRWVQDFLVEAVALDERRLHPELGEWIGPGPERFVIVRRVEITPDWRGHGMGAALLAGALRAMSRSARLAVCSPAPSDFAGEGVDATGAELDAARAGAALERIGFWRWRGVYVVDLREQALLDARKDLTDRWWPDGDRT</sequence>
<gene>
    <name evidence="1" type="ORF">BA062_22535</name>
</gene>
<dbReference type="AlphaFoldDB" id="A0A318LJU8"/>
<dbReference type="OrthoDB" id="3680727at2"/>
<name>A0A318LJU8_9PSEU</name>
<organism evidence="1 2">
    <name type="scientific">Prauserella flavalba</name>
    <dbReference type="NCBI Taxonomy" id="1477506"/>
    <lineage>
        <taxon>Bacteria</taxon>
        <taxon>Bacillati</taxon>
        <taxon>Actinomycetota</taxon>
        <taxon>Actinomycetes</taxon>
        <taxon>Pseudonocardiales</taxon>
        <taxon>Pseudonocardiaceae</taxon>
        <taxon>Prauserella</taxon>
    </lineage>
</organism>
<accession>A0A318LJU8</accession>
<proteinExistence type="predicted"/>
<dbReference type="RefSeq" id="WP_110339988.1">
    <property type="nucleotide sequence ID" value="NZ_JBHVKT010000005.1"/>
</dbReference>
<reference evidence="1 2" key="1">
    <citation type="submission" date="2016-07" db="EMBL/GenBank/DDBJ databases">
        <title>Draft genome sequence of Prauserella sp. YIM 121212, isolated from alkaline soil.</title>
        <authorList>
            <person name="Ruckert C."/>
            <person name="Albersmeier A."/>
            <person name="Jiang C.-L."/>
            <person name="Jiang Y."/>
            <person name="Kalinowski J."/>
            <person name="Schneider O."/>
            <person name="Winkler A."/>
            <person name="Zotchev S.B."/>
        </authorList>
    </citation>
    <scope>NUCLEOTIDE SEQUENCE [LARGE SCALE GENOMIC DNA]</scope>
    <source>
        <strain evidence="1 2">YIM 121212</strain>
    </source>
</reference>
<protein>
    <submittedName>
        <fullName evidence="1">Uncharacterized protein</fullName>
    </submittedName>
</protein>
<dbReference type="Gene3D" id="3.40.630.30">
    <property type="match status" value="1"/>
</dbReference>